<sequence length="278" mass="29808">MNQQQQQLTSSQTDQQNIALLAQRLAGEGEAHVPSQNVARGPQSAQQQSQQHQQQPQAGTSGGGPQPEGSSEIPDSVSAELEKLEQEDNTGMGEVEGVGDLLGELDDDDAELLDSLTAEMGDHFNILEYADPELDTTDGEKSNLLDSLELDDEAKDAEAKSRQKQGEHGDGTFEKMEDPNKQVGGPAGQRIVQPDLANAGGAVGQNTMQTSNFVPVQGQMMQQQQFGGQQQMLASVAGGGPQQKLSANQMKTVRPNMMGQPAMQQMQQQQPQVDKIGF</sequence>
<feature type="compositionally biased region" description="Low complexity" evidence="1">
    <location>
        <begin position="1"/>
        <end position="16"/>
    </location>
</feature>
<dbReference type="EnsemblMetazoa" id="AMAM006050-RA">
    <property type="protein sequence ID" value="AMAM006050-PA"/>
    <property type="gene ID" value="AMAM006050"/>
</dbReference>
<feature type="compositionally biased region" description="Low complexity" evidence="1">
    <location>
        <begin position="259"/>
        <end position="272"/>
    </location>
</feature>
<feature type="compositionally biased region" description="Low complexity" evidence="1">
    <location>
        <begin position="42"/>
        <end position="59"/>
    </location>
</feature>
<organism evidence="2 3">
    <name type="scientific">Anopheles maculatus</name>
    <dbReference type="NCBI Taxonomy" id="74869"/>
    <lineage>
        <taxon>Eukaryota</taxon>
        <taxon>Metazoa</taxon>
        <taxon>Ecdysozoa</taxon>
        <taxon>Arthropoda</taxon>
        <taxon>Hexapoda</taxon>
        <taxon>Insecta</taxon>
        <taxon>Pterygota</taxon>
        <taxon>Neoptera</taxon>
        <taxon>Endopterygota</taxon>
        <taxon>Diptera</taxon>
        <taxon>Nematocera</taxon>
        <taxon>Culicoidea</taxon>
        <taxon>Culicidae</taxon>
        <taxon>Anophelinae</taxon>
        <taxon>Anopheles</taxon>
        <taxon>Anopheles maculatus group</taxon>
    </lineage>
</organism>
<accession>A0A182SG05</accession>
<evidence type="ECO:0000313" key="2">
    <source>
        <dbReference type="EnsemblMetazoa" id="AMAM006050-PA"/>
    </source>
</evidence>
<dbReference type="AlphaFoldDB" id="A0A182SG05"/>
<dbReference type="VEuPathDB" id="VectorBase:AMAM006050"/>
<feature type="region of interest" description="Disordered" evidence="1">
    <location>
        <begin position="1"/>
        <end position="106"/>
    </location>
</feature>
<evidence type="ECO:0000313" key="3">
    <source>
        <dbReference type="Proteomes" id="UP000075901"/>
    </source>
</evidence>
<keyword evidence="3" id="KW-1185">Reference proteome</keyword>
<feature type="region of interest" description="Disordered" evidence="1">
    <location>
        <begin position="259"/>
        <end position="278"/>
    </location>
</feature>
<feature type="region of interest" description="Disordered" evidence="1">
    <location>
        <begin position="130"/>
        <end position="194"/>
    </location>
</feature>
<dbReference type="Proteomes" id="UP000075901">
    <property type="component" value="Unassembled WGS sequence"/>
</dbReference>
<protein>
    <submittedName>
        <fullName evidence="2">Uncharacterized protein</fullName>
    </submittedName>
</protein>
<name>A0A182SG05_9DIPT</name>
<feature type="compositionally biased region" description="Basic and acidic residues" evidence="1">
    <location>
        <begin position="156"/>
        <end position="180"/>
    </location>
</feature>
<evidence type="ECO:0000256" key="1">
    <source>
        <dbReference type="SAM" id="MobiDB-lite"/>
    </source>
</evidence>
<proteinExistence type="predicted"/>
<reference evidence="3" key="1">
    <citation type="submission" date="2013-09" db="EMBL/GenBank/DDBJ databases">
        <title>The Genome Sequence of Anopheles maculatus species B.</title>
        <authorList>
            <consortium name="The Broad Institute Genomics Platform"/>
            <person name="Neafsey D.E."/>
            <person name="Besansky N."/>
            <person name="Howell P."/>
            <person name="Walton C."/>
            <person name="Young S.K."/>
            <person name="Zeng Q."/>
            <person name="Gargeya S."/>
            <person name="Fitzgerald M."/>
            <person name="Haas B."/>
            <person name="Abouelleil A."/>
            <person name="Allen A.W."/>
            <person name="Alvarado L."/>
            <person name="Arachchi H.M."/>
            <person name="Berlin A.M."/>
            <person name="Chapman S.B."/>
            <person name="Gainer-Dewar J."/>
            <person name="Goldberg J."/>
            <person name="Griggs A."/>
            <person name="Gujja S."/>
            <person name="Hansen M."/>
            <person name="Howarth C."/>
            <person name="Imamovic A."/>
            <person name="Ireland A."/>
            <person name="Larimer J."/>
            <person name="McCowan C."/>
            <person name="Murphy C."/>
            <person name="Pearson M."/>
            <person name="Poon T.W."/>
            <person name="Priest M."/>
            <person name="Roberts A."/>
            <person name="Saif S."/>
            <person name="Shea T."/>
            <person name="Sisk P."/>
            <person name="Sykes S."/>
            <person name="Wortman J."/>
            <person name="Nusbaum C."/>
            <person name="Birren B."/>
        </authorList>
    </citation>
    <scope>NUCLEOTIDE SEQUENCE [LARGE SCALE GENOMIC DNA]</scope>
    <source>
        <strain evidence="3">maculatus3</strain>
    </source>
</reference>
<reference evidence="2" key="2">
    <citation type="submission" date="2020-05" db="UniProtKB">
        <authorList>
            <consortium name="EnsemblMetazoa"/>
        </authorList>
    </citation>
    <scope>IDENTIFICATION</scope>
    <source>
        <strain evidence="2">maculatus3</strain>
    </source>
</reference>
<feature type="compositionally biased region" description="Low complexity" evidence="1">
    <location>
        <begin position="93"/>
        <end position="102"/>
    </location>
</feature>